<dbReference type="Proteomes" id="UP000569329">
    <property type="component" value="Unassembled WGS sequence"/>
</dbReference>
<evidence type="ECO:0000259" key="7">
    <source>
        <dbReference type="Pfam" id="PF02518"/>
    </source>
</evidence>
<dbReference type="GO" id="GO:0000160">
    <property type="term" value="P:phosphorelay signal transduction system"/>
    <property type="evidence" value="ECO:0007669"/>
    <property type="project" value="TreeGrafter"/>
</dbReference>
<feature type="compositionally biased region" description="Polar residues" evidence="6">
    <location>
        <begin position="412"/>
        <end position="424"/>
    </location>
</feature>
<dbReference type="SUPFAM" id="SSF55874">
    <property type="entry name" value="ATPase domain of HSP90 chaperone/DNA topoisomerase II/histidine kinase"/>
    <property type="match status" value="1"/>
</dbReference>
<dbReference type="InterPro" id="IPR050428">
    <property type="entry name" value="TCS_sensor_his_kinase"/>
</dbReference>
<dbReference type="RefSeq" id="WP_182544144.1">
    <property type="nucleotide sequence ID" value="NZ_JACGWZ010000002.1"/>
</dbReference>
<evidence type="ECO:0000256" key="3">
    <source>
        <dbReference type="ARBA" id="ARBA00022553"/>
    </source>
</evidence>
<dbReference type="Pfam" id="PF02518">
    <property type="entry name" value="HATPase_c"/>
    <property type="match status" value="1"/>
</dbReference>
<evidence type="ECO:0000313" key="8">
    <source>
        <dbReference type="EMBL" id="MBA8824975.1"/>
    </source>
</evidence>
<keyword evidence="5 8" id="KW-0418">Kinase</keyword>
<comment type="catalytic activity">
    <reaction evidence="1">
        <text>ATP + protein L-histidine = ADP + protein N-phospho-L-histidine.</text>
        <dbReference type="EC" id="2.7.13.3"/>
    </reaction>
</comment>
<accession>A0A839DZX7</accession>
<organism evidence="8 9">
    <name type="scientific">Halosaccharopolyspora lacisalsi</name>
    <dbReference type="NCBI Taxonomy" id="1000566"/>
    <lineage>
        <taxon>Bacteria</taxon>
        <taxon>Bacillati</taxon>
        <taxon>Actinomycetota</taxon>
        <taxon>Actinomycetes</taxon>
        <taxon>Pseudonocardiales</taxon>
        <taxon>Pseudonocardiaceae</taxon>
        <taxon>Halosaccharopolyspora</taxon>
    </lineage>
</organism>
<dbReference type="GO" id="GO:0004673">
    <property type="term" value="F:protein histidine kinase activity"/>
    <property type="evidence" value="ECO:0007669"/>
    <property type="project" value="UniProtKB-EC"/>
</dbReference>
<dbReference type="InterPro" id="IPR036890">
    <property type="entry name" value="HATPase_C_sf"/>
</dbReference>
<dbReference type="EMBL" id="JACGWZ010000002">
    <property type="protein sequence ID" value="MBA8824975.1"/>
    <property type="molecule type" value="Genomic_DNA"/>
</dbReference>
<evidence type="ECO:0000256" key="2">
    <source>
        <dbReference type="ARBA" id="ARBA00012438"/>
    </source>
</evidence>
<dbReference type="GO" id="GO:0005886">
    <property type="term" value="C:plasma membrane"/>
    <property type="evidence" value="ECO:0007669"/>
    <property type="project" value="TreeGrafter"/>
</dbReference>
<reference evidence="8 9" key="1">
    <citation type="submission" date="2020-07" db="EMBL/GenBank/DDBJ databases">
        <title>Sequencing the genomes of 1000 actinobacteria strains.</title>
        <authorList>
            <person name="Klenk H.-P."/>
        </authorList>
    </citation>
    <scope>NUCLEOTIDE SEQUENCE [LARGE SCALE GENOMIC DNA]</scope>
    <source>
        <strain evidence="8 9">DSM 45975</strain>
    </source>
</reference>
<feature type="compositionally biased region" description="Basic and acidic residues" evidence="6">
    <location>
        <begin position="352"/>
        <end position="363"/>
    </location>
</feature>
<sequence>MTDVFASIFRRYGTTAPRPAMRSAGMAALVVAGSVALARQHQRVTALRADLRNREARLRGREQELHHLITERLPALAESLRTHTVEGPGPLGTDDPSHAESLETLMRTVDEALRHMRDRVEQSATQTLTGVLATVRGLAAEQHTTVAEMQHRHDDAHVLADLYRIDHASSQLTRRLRALAVLFGAWIGQQRSTTNLHEIIRGAQAQIRDYQRITINPHAQDPGSPVIDDLGIVSRAVEPLVLIIAELLDNGARYSPPYAQVTVGFQAAHHGIAVTVDDAGVGMPLEERQRATRLLTQGSATLGDLDDPPRVGFAVVGLLAARYGCTVSVDAPPLYGGVRAVVFVPNELLTHDAPNEPASRQEPEVPAEVPTQHTSGGLPKRTRRTHAPDTAEPNTAAVTDSAGSAAGLAAWQQASTAAHTSSTGENEERNTHS</sequence>
<evidence type="ECO:0000256" key="5">
    <source>
        <dbReference type="ARBA" id="ARBA00022777"/>
    </source>
</evidence>
<keyword evidence="4" id="KW-0808">Transferase</keyword>
<feature type="compositionally biased region" description="Polar residues" evidence="6">
    <location>
        <begin position="392"/>
        <end position="402"/>
    </location>
</feature>
<feature type="domain" description="Histidine kinase/HSP90-like ATPase" evidence="7">
    <location>
        <begin position="239"/>
        <end position="345"/>
    </location>
</feature>
<evidence type="ECO:0000256" key="1">
    <source>
        <dbReference type="ARBA" id="ARBA00000085"/>
    </source>
</evidence>
<dbReference type="AlphaFoldDB" id="A0A839DZX7"/>
<comment type="caution">
    <text evidence="8">The sequence shown here is derived from an EMBL/GenBank/DDBJ whole genome shotgun (WGS) entry which is preliminary data.</text>
</comment>
<keyword evidence="3" id="KW-0597">Phosphoprotein</keyword>
<proteinExistence type="predicted"/>
<dbReference type="Gene3D" id="3.30.565.10">
    <property type="entry name" value="Histidine kinase-like ATPase, C-terminal domain"/>
    <property type="match status" value="1"/>
</dbReference>
<dbReference type="PANTHER" id="PTHR45436">
    <property type="entry name" value="SENSOR HISTIDINE KINASE YKOH"/>
    <property type="match status" value="1"/>
</dbReference>
<evidence type="ECO:0000256" key="6">
    <source>
        <dbReference type="SAM" id="MobiDB-lite"/>
    </source>
</evidence>
<feature type="region of interest" description="Disordered" evidence="6">
    <location>
        <begin position="352"/>
        <end position="433"/>
    </location>
</feature>
<dbReference type="PANTHER" id="PTHR45436:SF5">
    <property type="entry name" value="SENSOR HISTIDINE KINASE TRCS"/>
    <property type="match status" value="1"/>
</dbReference>
<keyword evidence="9" id="KW-1185">Reference proteome</keyword>
<gene>
    <name evidence="8" type="ORF">FHX42_002322</name>
</gene>
<dbReference type="EC" id="2.7.13.3" evidence="2"/>
<dbReference type="InterPro" id="IPR003594">
    <property type="entry name" value="HATPase_dom"/>
</dbReference>
<evidence type="ECO:0000313" key="9">
    <source>
        <dbReference type="Proteomes" id="UP000569329"/>
    </source>
</evidence>
<evidence type="ECO:0000256" key="4">
    <source>
        <dbReference type="ARBA" id="ARBA00022679"/>
    </source>
</evidence>
<protein>
    <recommendedName>
        <fullName evidence="2">histidine kinase</fullName>
        <ecNumber evidence="2">2.7.13.3</ecNumber>
    </recommendedName>
</protein>
<name>A0A839DZX7_9PSEU</name>